<dbReference type="HOGENOM" id="CLU_044815_1_0_4"/>
<dbReference type="Gene3D" id="3.40.470.10">
    <property type="entry name" value="Uracil-DNA glycosylase-like domain"/>
    <property type="match status" value="1"/>
</dbReference>
<dbReference type="PANTHER" id="PTHR33693">
    <property type="entry name" value="TYPE-5 URACIL-DNA GLYCOSYLASE"/>
    <property type="match status" value="1"/>
</dbReference>
<evidence type="ECO:0000256" key="2">
    <source>
        <dbReference type="ARBA" id="ARBA00019403"/>
    </source>
</evidence>
<gene>
    <name evidence="12" type="ordered locus">CAP2UW1_2658</name>
</gene>
<evidence type="ECO:0000313" key="12">
    <source>
        <dbReference type="EMBL" id="ACV35944.1"/>
    </source>
</evidence>
<dbReference type="InterPro" id="IPR051536">
    <property type="entry name" value="UDG_Type-4/5"/>
</dbReference>
<proteinExistence type="inferred from homology"/>
<evidence type="ECO:0000256" key="9">
    <source>
        <dbReference type="ARBA" id="ARBA00023204"/>
    </source>
</evidence>
<dbReference type="CDD" id="cd10030">
    <property type="entry name" value="UDG-F4_TTUDGA_SPO1dp_like"/>
    <property type="match status" value="1"/>
</dbReference>
<dbReference type="GO" id="GO:0046872">
    <property type="term" value="F:metal ion binding"/>
    <property type="evidence" value="ECO:0007669"/>
    <property type="project" value="UniProtKB-KW"/>
</dbReference>
<evidence type="ECO:0000256" key="10">
    <source>
        <dbReference type="SAM" id="MobiDB-lite"/>
    </source>
</evidence>
<dbReference type="SUPFAM" id="SSF52141">
    <property type="entry name" value="Uracil-DNA glycosylase-like"/>
    <property type="match status" value="1"/>
</dbReference>
<reference evidence="12" key="2">
    <citation type="submission" date="2009-09" db="EMBL/GenBank/DDBJ databases">
        <title>Complete sequence of chromosome of Candidatus Accumulibacter phosphatis clade IIA str. UW-1.</title>
        <authorList>
            <consortium name="US DOE Joint Genome Institute"/>
            <person name="Martin H.G."/>
            <person name="Ivanova N."/>
            <person name="Kunin V."/>
            <person name="Warnecke F."/>
            <person name="Barry K."/>
            <person name="He S."/>
            <person name="Salamov A."/>
            <person name="Szeto E."/>
            <person name="Dalin E."/>
            <person name="Pangilinan J.L."/>
            <person name="Lapidus A."/>
            <person name="Lowry S."/>
            <person name="Kyrpides N.C."/>
            <person name="McMahon K.D."/>
            <person name="Hugenholtz P."/>
        </authorList>
    </citation>
    <scope>NUCLEOTIDE SEQUENCE [LARGE SCALE GENOMIC DNA]</scope>
    <source>
        <strain evidence="12">UW-1</strain>
    </source>
</reference>
<dbReference type="GO" id="GO:0051539">
    <property type="term" value="F:4 iron, 4 sulfur cluster binding"/>
    <property type="evidence" value="ECO:0007669"/>
    <property type="project" value="UniProtKB-KW"/>
</dbReference>
<name>C7RSP2_ACCRE</name>
<evidence type="ECO:0000256" key="7">
    <source>
        <dbReference type="ARBA" id="ARBA00023004"/>
    </source>
</evidence>
<feature type="region of interest" description="Disordered" evidence="10">
    <location>
        <begin position="57"/>
        <end position="80"/>
    </location>
</feature>
<evidence type="ECO:0000256" key="1">
    <source>
        <dbReference type="ARBA" id="ARBA00006521"/>
    </source>
</evidence>
<dbReference type="PANTHER" id="PTHR33693:SF9">
    <property type="entry name" value="TYPE-4 URACIL-DNA GLYCOSYLASE"/>
    <property type="match status" value="1"/>
</dbReference>
<keyword evidence="3" id="KW-0004">4Fe-4S</keyword>
<dbReference type="AlphaFoldDB" id="C7RSP2"/>
<sequence length="287" mass="31083">MNASQPPDSRWQRAQLLREMGFSPQWRLRQQPAVGRQPSVVLADATRAGLHQQAVEQARPLPGGASADVPSAARTERTERTERAEQIARLGWDELAESVAACRACGLCEQRRQAVLGVGDHGADWLFIGEGPGAEEDARGEPFVGPAGKLLDAMLAAIDLRRGADVYIANAVKCRPPSNRTPEAVEMVACAPYLRRQIELIQPRLIVLLGRAAAHALLGDVGSLASLRGRPLEYREGAGGRVAIPVVVTYHPAYLLRTLPDKAKAWEDLCRARTVMRMAKGAATRPA</sequence>
<evidence type="ECO:0000256" key="5">
    <source>
        <dbReference type="ARBA" id="ARBA00022763"/>
    </source>
</evidence>
<evidence type="ECO:0000256" key="6">
    <source>
        <dbReference type="ARBA" id="ARBA00022801"/>
    </source>
</evidence>
<keyword evidence="5" id="KW-0227">DNA damage</keyword>
<keyword evidence="9" id="KW-0234">DNA repair</keyword>
<dbReference type="SMART" id="SM00987">
    <property type="entry name" value="UreE_C"/>
    <property type="match status" value="1"/>
</dbReference>
<accession>C7RSP2</accession>
<dbReference type="InterPro" id="IPR005122">
    <property type="entry name" value="Uracil-DNA_glycosylase-like"/>
</dbReference>
<dbReference type="STRING" id="522306.CAP2UW1_2658"/>
<evidence type="ECO:0000259" key="11">
    <source>
        <dbReference type="SMART" id="SM00986"/>
    </source>
</evidence>
<dbReference type="KEGG" id="app:CAP2UW1_2658"/>
<dbReference type="GO" id="GO:0006281">
    <property type="term" value="P:DNA repair"/>
    <property type="evidence" value="ECO:0007669"/>
    <property type="project" value="UniProtKB-KW"/>
</dbReference>
<keyword evidence="6" id="KW-0378">Hydrolase</keyword>
<dbReference type="EMBL" id="CP001715">
    <property type="protein sequence ID" value="ACV35944.1"/>
    <property type="molecule type" value="Genomic_DNA"/>
</dbReference>
<dbReference type="SMART" id="SM00986">
    <property type="entry name" value="UDG"/>
    <property type="match status" value="1"/>
</dbReference>
<evidence type="ECO:0000256" key="8">
    <source>
        <dbReference type="ARBA" id="ARBA00023014"/>
    </source>
</evidence>
<keyword evidence="7" id="KW-0408">Iron</keyword>
<keyword evidence="4" id="KW-0479">Metal-binding</keyword>
<dbReference type="GO" id="GO:0097506">
    <property type="term" value="F:deaminated base DNA N-glycosylase activity"/>
    <property type="evidence" value="ECO:0007669"/>
    <property type="project" value="UniProtKB-ARBA"/>
</dbReference>
<comment type="similarity">
    <text evidence="1">Belongs to the uracil-DNA glycosylase (UDG) superfamily. Type 4 (UDGa) family.</text>
</comment>
<evidence type="ECO:0000256" key="4">
    <source>
        <dbReference type="ARBA" id="ARBA00022723"/>
    </source>
</evidence>
<dbReference type="InterPro" id="IPR036895">
    <property type="entry name" value="Uracil-DNA_glycosylase-like_sf"/>
</dbReference>
<dbReference type="Pfam" id="PF03167">
    <property type="entry name" value="UDG"/>
    <property type="match status" value="1"/>
</dbReference>
<organism evidence="12">
    <name type="scientific">Accumulibacter regalis</name>
    <dbReference type="NCBI Taxonomy" id="522306"/>
    <lineage>
        <taxon>Bacteria</taxon>
        <taxon>Pseudomonadati</taxon>
        <taxon>Pseudomonadota</taxon>
        <taxon>Betaproteobacteria</taxon>
        <taxon>Candidatus Accumulibacter</taxon>
    </lineage>
</organism>
<dbReference type="NCBIfam" id="TIGR00758">
    <property type="entry name" value="UDG_fam4"/>
    <property type="match status" value="1"/>
</dbReference>
<reference evidence="12" key="1">
    <citation type="submission" date="2009-08" db="EMBL/GenBank/DDBJ databases">
        <authorList>
            <consortium name="US DOE Joint Genome Institute"/>
            <person name="Lucas S."/>
            <person name="Copeland A."/>
            <person name="Lapidus A."/>
            <person name="Glavina del Rio T."/>
            <person name="Dalin E."/>
            <person name="Tice H."/>
            <person name="Bruce D."/>
            <person name="Barry K."/>
            <person name="Pitluck S."/>
            <person name="Lowry S."/>
            <person name="Larimer F."/>
            <person name="Land M."/>
            <person name="Hauser L."/>
            <person name="Kyrpides N."/>
            <person name="Ivanova N."/>
            <person name="McMahon K.D."/>
            <person name="Hugenholtz P."/>
        </authorList>
    </citation>
    <scope>NUCLEOTIDE SEQUENCE</scope>
    <source>
        <strain evidence="12">UW-1</strain>
    </source>
</reference>
<dbReference type="InterPro" id="IPR005273">
    <property type="entry name" value="Ura-DNA_glyco_family4"/>
</dbReference>
<dbReference type="eggNOG" id="COG1573">
    <property type="taxonomic scope" value="Bacteria"/>
</dbReference>
<keyword evidence="8" id="KW-0411">Iron-sulfur</keyword>
<feature type="domain" description="Uracil-DNA glycosylase-like" evidence="11">
    <location>
        <begin position="116"/>
        <end position="270"/>
    </location>
</feature>
<dbReference type="OrthoDB" id="5290748at2"/>
<evidence type="ECO:0000256" key="3">
    <source>
        <dbReference type="ARBA" id="ARBA00022485"/>
    </source>
</evidence>
<protein>
    <recommendedName>
        <fullName evidence="2">Type-4 uracil-DNA glycosylase</fullName>
    </recommendedName>
</protein>